<evidence type="ECO:0000313" key="4">
    <source>
        <dbReference type="RefSeq" id="XP_033537419.1"/>
    </source>
</evidence>
<feature type="compositionally biased region" description="Acidic residues" evidence="1">
    <location>
        <begin position="422"/>
        <end position="438"/>
    </location>
</feature>
<dbReference type="Proteomes" id="UP000504638">
    <property type="component" value="Unplaced"/>
</dbReference>
<protein>
    <submittedName>
        <fullName evidence="2 4">Uncharacterized protein</fullName>
    </submittedName>
</protein>
<name>A0A6G1GCG3_9PEZI</name>
<reference evidence="4" key="2">
    <citation type="submission" date="2020-04" db="EMBL/GenBank/DDBJ databases">
        <authorList>
            <consortium name="NCBI Genome Project"/>
        </authorList>
    </citation>
    <scope>NUCLEOTIDE SEQUENCE</scope>
    <source>
        <strain evidence="4">CBS 781.70</strain>
    </source>
</reference>
<feature type="compositionally biased region" description="Acidic residues" evidence="1">
    <location>
        <begin position="475"/>
        <end position="484"/>
    </location>
</feature>
<feature type="compositionally biased region" description="Low complexity" evidence="1">
    <location>
        <begin position="244"/>
        <end position="262"/>
    </location>
</feature>
<dbReference type="GeneID" id="54422298"/>
<organism evidence="2">
    <name type="scientific">Eremomyces bilateralis CBS 781.70</name>
    <dbReference type="NCBI Taxonomy" id="1392243"/>
    <lineage>
        <taxon>Eukaryota</taxon>
        <taxon>Fungi</taxon>
        <taxon>Dikarya</taxon>
        <taxon>Ascomycota</taxon>
        <taxon>Pezizomycotina</taxon>
        <taxon>Dothideomycetes</taxon>
        <taxon>Dothideomycetes incertae sedis</taxon>
        <taxon>Eremomycetales</taxon>
        <taxon>Eremomycetaceae</taxon>
        <taxon>Eremomyces</taxon>
    </lineage>
</organism>
<keyword evidence="3" id="KW-1185">Reference proteome</keyword>
<dbReference type="RefSeq" id="XP_033537419.1">
    <property type="nucleotide sequence ID" value="XM_033681728.1"/>
</dbReference>
<evidence type="ECO:0000313" key="2">
    <source>
        <dbReference type="EMBL" id="KAF1815788.1"/>
    </source>
</evidence>
<sequence length="699" mass="76706">MSPQPIDEALLFHPKDPNIVDENLYEEFSLSSVDIFSASHPTVLVSLFEADESSPVTVVGKLAPLNKREQHFLQHPLPSKDRLIQARNVRRFSFGQYLDGTLAFWALGSAGHFKLRPSANYKPLFDDMEEGCRILYFLVDTYKTSESSRVPARVPPQEVFARLAARYPQYAADAGEAMRKIYKHQNFLVGQMRQGRDGLHWGHTGIYQHLVKRPGSGLVQPSPTPATEQPAIKDRPSSTRQIVPRSTTTATTSRTSSSTPTTKAADMPPSTMPPADKQPDHTQPLIPKRRPGRPRKDRAKEWESAQTLWSFMRTAVRTRSIATRDITLAGFASAFNLHYDLHPAVDAAQYFLAHATALVSMMQLADDGIHGGVTVDGGRMRWTRTIVYRALVSEEMDAKTQAEVLGVEATPRAESGLVEAVNEQDERDAESSGAEEEVVVLMPKRNTRGRKSKSVLRPKASRKRYSGKGAATDVKDEEMDDGDVDATPPKRKGDEMDVDGDGVEHRRPSKRNKSIEPHLADMNLDYPSIPGADSSDDDDASTSPSSTPPPSLATTQMHHLATALTAALPLHRKPPLTDSISLFHPLLRAEPRPSTAPNAPGDAWQCTFSGCAHVVFGASTDDGVGLIEEHLVVHEGGIEERLGIIREEGGRVGMPVNNLLKRIRDLATQHAVSAAAEPSSTAGAAEENAPAPRLLRQRY</sequence>
<dbReference type="EMBL" id="ML975151">
    <property type="protein sequence ID" value="KAF1815788.1"/>
    <property type="molecule type" value="Genomic_DNA"/>
</dbReference>
<feature type="compositionally biased region" description="Basic residues" evidence="1">
    <location>
        <begin position="287"/>
        <end position="297"/>
    </location>
</feature>
<evidence type="ECO:0000313" key="3">
    <source>
        <dbReference type="Proteomes" id="UP000504638"/>
    </source>
</evidence>
<gene>
    <name evidence="2 4" type="ORF">P152DRAFT_479656</name>
</gene>
<evidence type="ECO:0000256" key="1">
    <source>
        <dbReference type="SAM" id="MobiDB-lite"/>
    </source>
</evidence>
<feature type="region of interest" description="Disordered" evidence="1">
    <location>
        <begin position="214"/>
        <end position="301"/>
    </location>
</feature>
<dbReference type="AlphaFoldDB" id="A0A6G1GCG3"/>
<feature type="compositionally biased region" description="Low complexity" evidence="1">
    <location>
        <begin position="674"/>
        <end position="687"/>
    </location>
</feature>
<feature type="compositionally biased region" description="Basic residues" evidence="1">
    <location>
        <begin position="445"/>
        <end position="466"/>
    </location>
</feature>
<feature type="region of interest" description="Disordered" evidence="1">
    <location>
        <begin position="674"/>
        <end position="699"/>
    </location>
</feature>
<reference evidence="4" key="3">
    <citation type="submission" date="2025-04" db="UniProtKB">
        <authorList>
            <consortium name="RefSeq"/>
        </authorList>
    </citation>
    <scope>IDENTIFICATION</scope>
    <source>
        <strain evidence="4">CBS 781.70</strain>
    </source>
</reference>
<feature type="region of interest" description="Disordered" evidence="1">
    <location>
        <begin position="420"/>
        <end position="554"/>
    </location>
</feature>
<proteinExistence type="predicted"/>
<reference evidence="2 4" key="1">
    <citation type="submission" date="2020-01" db="EMBL/GenBank/DDBJ databases">
        <authorList>
            <consortium name="DOE Joint Genome Institute"/>
            <person name="Haridas S."/>
            <person name="Albert R."/>
            <person name="Binder M."/>
            <person name="Bloem J."/>
            <person name="Labutti K."/>
            <person name="Salamov A."/>
            <person name="Andreopoulos B."/>
            <person name="Baker S.E."/>
            <person name="Barry K."/>
            <person name="Bills G."/>
            <person name="Bluhm B.H."/>
            <person name="Cannon C."/>
            <person name="Castanera R."/>
            <person name="Culley D.E."/>
            <person name="Daum C."/>
            <person name="Ezra D."/>
            <person name="Gonzalez J.B."/>
            <person name="Henrissat B."/>
            <person name="Kuo A."/>
            <person name="Liang C."/>
            <person name="Lipzen A."/>
            <person name="Lutzoni F."/>
            <person name="Magnuson J."/>
            <person name="Mondo S."/>
            <person name="Nolan M."/>
            <person name="Ohm R."/>
            <person name="Pangilinan J."/>
            <person name="Park H.-J."/>
            <person name="Ramirez L."/>
            <person name="Alfaro M."/>
            <person name="Sun H."/>
            <person name="Tritt A."/>
            <person name="Yoshinaga Y."/>
            <person name="Zwiers L.-H."/>
            <person name="Turgeon B.G."/>
            <person name="Goodwin S.B."/>
            <person name="Spatafora J.W."/>
            <person name="Crous P.W."/>
            <person name="Grigoriev I.V."/>
        </authorList>
    </citation>
    <scope>NUCLEOTIDE SEQUENCE</scope>
    <source>
        <strain evidence="2 4">CBS 781.70</strain>
    </source>
</reference>
<dbReference type="OrthoDB" id="5382953at2759"/>
<accession>A0A6G1GCG3</accession>